<dbReference type="RefSeq" id="XP_031862418.2">
    <property type="nucleotide sequence ID" value="XM_032003096.2"/>
</dbReference>
<proteinExistence type="predicted"/>
<sequence length="732" mass="79189">MTNFRMNADHDPRVSTTSTAPTLSRNDSTSTSYTNNEFFKALYLDSPSIALSLVEHPDNLGSEHKQTLSPPKTADSDSSRGDGLISGEATPESDTEPDTGPDSAVPLTHQSDKAKVRGTKPLRVRKKKGAAIVRRVASSRRRGSTLSVPRSPRSPRSPLSLTMSPLNTSAAATNTMLRPIRKPSSASTASSQRHPHATISRLFLSLPAPSPSPTIMSHSNPPESQTLQNLATNDIKRDKRSSGSSLHLGLGRFHSYDPILPGPSPPASPALSPTTRDFNSGKQQLYLKKGPPLPPSPLTPSRAPRKAAKLLGTEQNTSFSRSDHKGGKTRSAARHFRPLPHATKVELERFFGDVPRKMSKTPPGLKKPPSRSRSTGTGGETLGAPLNLEDRKVGEGKTVGYKGDDGNMWMDVEEEQEFAWLMSDLVQSITLDDVDVGENDMRRGRVVVDEVDNQKWGMETFTSVLNLSKPKGSNGYTTLGKSRGQKEKINNNNNNASEDSFLDLGLDFDLPRKVARPQHPFVSSSITPRKEASHPWSKKPKTGLLPPNKLSISPPIPTLIPPTRTSSKMPVLSSSSPGSTDDSESDLSTSPSFSTTISPGLRSNKDKRRPPPLTLPKPKPNARLPILTPTTPTMKAAVEPSRTRSKTISIQRPNTPFTKPRTAPRAPSNPSARIPVPPMSISINIPTSQVVAPVPMSVFEPVTPVEDAPIAVGKKGRGWLKRVVRDFGGVKV</sequence>
<feature type="compositionally biased region" description="Low complexity" evidence="1">
    <location>
        <begin position="144"/>
        <end position="166"/>
    </location>
</feature>
<feature type="compositionally biased region" description="Polar residues" evidence="1">
    <location>
        <begin position="214"/>
        <end position="226"/>
    </location>
</feature>
<reference evidence="2" key="1">
    <citation type="submission" date="2017-08" db="EMBL/GenBank/DDBJ databases">
        <authorList>
            <person name="Cuomo C."/>
            <person name="Billmyre B."/>
            <person name="Heitman J."/>
        </authorList>
    </citation>
    <scope>NUCLEOTIDE SEQUENCE</scope>
    <source>
        <strain evidence="2">CBS 12478</strain>
    </source>
</reference>
<name>A0AAJ8LEN3_9TREE</name>
<reference evidence="2" key="2">
    <citation type="submission" date="2024-01" db="EMBL/GenBank/DDBJ databases">
        <title>Comparative genomics of Cryptococcus and Kwoniella reveals pathogenesis evolution and contrasting modes of karyotype evolution via chromosome fusion or intercentromeric recombination.</title>
        <authorList>
            <person name="Coelho M.A."/>
            <person name="David-Palma M."/>
            <person name="Shea T."/>
            <person name="Bowers K."/>
            <person name="McGinley-Smith S."/>
            <person name="Mohammad A.W."/>
            <person name="Gnirke A."/>
            <person name="Yurkov A.M."/>
            <person name="Nowrousian M."/>
            <person name="Sun S."/>
            <person name="Cuomo C.A."/>
            <person name="Heitman J."/>
        </authorList>
    </citation>
    <scope>NUCLEOTIDE SEQUENCE</scope>
    <source>
        <strain evidence="2">CBS 12478</strain>
    </source>
</reference>
<feature type="compositionally biased region" description="Basic residues" evidence="1">
    <location>
        <begin position="327"/>
        <end position="338"/>
    </location>
</feature>
<protein>
    <submittedName>
        <fullName evidence="2">Uncharacterized protein</fullName>
    </submittedName>
</protein>
<feature type="compositionally biased region" description="Polar residues" evidence="1">
    <location>
        <begin position="14"/>
        <end position="31"/>
    </location>
</feature>
<feature type="compositionally biased region" description="Polar residues" evidence="1">
    <location>
        <begin position="646"/>
        <end position="657"/>
    </location>
</feature>
<feature type="region of interest" description="Disordered" evidence="1">
    <location>
        <begin position="257"/>
        <end position="278"/>
    </location>
</feature>
<feature type="compositionally biased region" description="Polar residues" evidence="1">
    <location>
        <begin position="167"/>
        <end position="176"/>
    </location>
</feature>
<evidence type="ECO:0000256" key="1">
    <source>
        <dbReference type="SAM" id="MobiDB-lite"/>
    </source>
</evidence>
<feature type="compositionally biased region" description="Basic residues" evidence="1">
    <location>
        <begin position="116"/>
        <end position="129"/>
    </location>
</feature>
<feature type="region of interest" description="Disordered" evidence="1">
    <location>
        <begin position="311"/>
        <end position="339"/>
    </location>
</feature>
<feature type="region of interest" description="Disordered" evidence="1">
    <location>
        <begin position="60"/>
        <end position="226"/>
    </location>
</feature>
<evidence type="ECO:0000313" key="2">
    <source>
        <dbReference type="EMBL" id="WWD17056.1"/>
    </source>
</evidence>
<accession>A0AAJ8LEN3</accession>
<keyword evidence="3" id="KW-1185">Reference proteome</keyword>
<feature type="region of interest" description="Disordered" evidence="1">
    <location>
        <begin position="353"/>
        <end position="386"/>
    </location>
</feature>
<dbReference type="AlphaFoldDB" id="A0AAJ8LEN3"/>
<feature type="region of interest" description="Disordered" evidence="1">
    <location>
        <begin position="1"/>
        <end position="31"/>
    </location>
</feature>
<feature type="region of interest" description="Disordered" evidence="1">
    <location>
        <begin position="470"/>
        <end position="498"/>
    </location>
</feature>
<dbReference type="KEGG" id="ksn:43587215"/>
<feature type="compositionally biased region" description="Low complexity" evidence="1">
    <location>
        <begin position="561"/>
        <end position="599"/>
    </location>
</feature>
<dbReference type="EMBL" id="CP144053">
    <property type="protein sequence ID" value="WWD17056.1"/>
    <property type="molecule type" value="Genomic_DNA"/>
</dbReference>
<gene>
    <name evidence="2" type="ORF">CI109_101493</name>
</gene>
<feature type="region of interest" description="Disordered" evidence="1">
    <location>
        <begin position="519"/>
        <end position="675"/>
    </location>
</feature>
<dbReference type="GeneID" id="43587215"/>
<dbReference type="Proteomes" id="UP000322225">
    <property type="component" value="Chromosome 3"/>
</dbReference>
<evidence type="ECO:0000313" key="3">
    <source>
        <dbReference type="Proteomes" id="UP000322225"/>
    </source>
</evidence>
<organism evidence="2 3">
    <name type="scientific">Kwoniella shandongensis</name>
    <dbReference type="NCBI Taxonomy" id="1734106"/>
    <lineage>
        <taxon>Eukaryota</taxon>
        <taxon>Fungi</taxon>
        <taxon>Dikarya</taxon>
        <taxon>Basidiomycota</taxon>
        <taxon>Agaricomycotina</taxon>
        <taxon>Tremellomycetes</taxon>
        <taxon>Tremellales</taxon>
        <taxon>Cryptococcaceae</taxon>
        <taxon>Kwoniella</taxon>
    </lineage>
</organism>